<dbReference type="Proteomes" id="UP001200642">
    <property type="component" value="Unassembled WGS sequence"/>
</dbReference>
<keyword evidence="2" id="KW-1185">Reference proteome</keyword>
<sequence length="377" mass="42896">MTTLARILLILLLWAMETYGQSNLEFSGQASAFGNYSPDSELNMSLGARYIPQLEYKIPLDSLHALTFMVSVNIYGSTSFSPFYKNTVEGDFDPYRIWARYSGERYEIRLGLQKMDFGSATLLRPLQWFNQIDPRDPLGLTNGVYGALGRYYFPNNANIWIWGLYGNEKPRGYDAVGTYKKDVEVGGRFQYPVPKGELAISYHHRTADATNILNEPSLENIPEDRIGLDGKWDVTVGLWFETSYIHKHVDLGSLTNQTLITLGTDYTFGIGNGLNVVLEHMITSFNRESVKFSNNTNITAINISYPMGLSDNLSMLPYYDWEGNNFSFFLNYQHQFKKLTGYVMAYYNPDSQTVVQENELVNVAAGPGFRLMLVYNH</sequence>
<reference evidence="1" key="1">
    <citation type="submission" date="2023-02" db="EMBL/GenBank/DDBJ databases">
        <title>Genome of Flavobacteriaceae gen. nov. sp. strain F89.</title>
        <authorList>
            <person name="Wang Y."/>
        </authorList>
    </citation>
    <scope>NUCLEOTIDE SEQUENCE</scope>
    <source>
        <strain evidence="1">F89</strain>
    </source>
</reference>
<accession>A0AAE3JN41</accession>
<protein>
    <submittedName>
        <fullName evidence="1">Uncharacterized protein</fullName>
    </submittedName>
</protein>
<name>A0AAE3JN41_9FLAO</name>
<dbReference type="AlphaFoldDB" id="A0AAE3JN41"/>
<dbReference type="SUPFAM" id="SSF56935">
    <property type="entry name" value="Porins"/>
    <property type="match status" value="1"/>
</dbReference>
<evidence type="ECO:0000313" key="2">
    <source>
        <dbReference type="Proteomes" id="UP001200642"/>
    </source>
</evidence>
<comment type="caution">
    <text evidence="1">The sequence shown here is derived from an EMBL/GenBank/DDBJ whole genome shotgun (WGS) entry which is preliminary data.</text>
</comment>
<organism evidence="1 2">
    <name type="scientific">Cerina litoralis</name>
    <dbReference type="NCBI Taxonomy" id="2874477"/>
    <lineage>
        <taxon>Bacteria</taxon>
        <taxon>Pseudomonadati</taxon>
        <taxon>Bacteroidota</taxon>
        <taxon>Flavobacteriia</taxon>
        <taxon>Flavobacteriales</taxon>
        <taxon>Flavobacteriaceae</taxon>
        <taxon>Cerina</taxon>
    </lineage>
</organism>
<evidence type="ECO:0000313" key="1">
    <source>
        <dbReference type="EMBL" id="MCG2459494.1"/>
    </source>
</evidence>
<dbReference type="RefSeq" id="WP_317900639.1">
    <property type="nucleotide sequence ID" value="NZ_JAIRBC010000002.1"/>
</dbReference>
<gene>
    <name evidence="1" type="ORF">K8352_01890</name>
</gene>
<proteinExistence type="predicted"/>
<dbReference type="EMBL" id="JAIRBC010000002">
    <property type="protein sequence ID" value="MCG2459494.1"/>
    <property type="molecule type" value="Genomic_DNA"/>
</dbReference>